<evidence type="ECO:0000313" key="1">
    <source>
        <dbReference type="EMBL" id="AGU51802.1"/>
    </source>
</evidence>
<protein>
    <submittedName>
        <fullName evidence="1">Uncharacterized protein</fullName>
    </submittedName>
</protein>
<organism evidence="1 2">
    <name type="scientific">Variovorax paradoxus B4</name>
    <dbReference type="NCBI Taxonomy" id="1246301"/>
    <lineage>
        <taxon>Bacteria</taxon>
        <taxon>Pseudomonadati</taxon>
        <taxon>Pseudomonadota</taxon>
        <taxon>Betaproteobacteria</taxon>
        <taxon>Burkholderiales</taxon>
        <taxon>Comamonadaceae</taxon>
        <taxon>Variovorax</taxon>
    </lineage>
</organism>
<reference evidence="1 2" key="1">
    <citation type="submission" date="2012-10" db="EMBL/GenBank/DDBJ databases">
        <title>Genome sequence of Variovorax paradoxus B4.</title>
        <authorList>
            <person name="Schuldes J."/>
            <person name="Brandt U."/>
            <person name="Hiessl S."/>
            <person name="Wuebbeler J.H."/>
            <person name="Thuermer A."/>
            <person name="Steinbuechel A."/>
            <person name="Daniel R."/>
        </authorList>
    </citation>
    <scope>NUCLEOTIDE SEQUENCE [LARGE SCALE GENOMIC DNA]</scope>
    <source>
        <strain evidence="1 2">B4</strain>
    </source>
</reference>
<dbReference type="PATRIC" id="fig|1246301.3.peg.4746"/>
<evidence type="ECO:0000313" key="2">
    <source>
        <dbReference type="Proteomes" id="UP000016223"/>
    </source>
</evidence>
<dbReference type="HOGENOM" id="CLU_2756675_0_0_4"/>
<dbReference type="Proteomes" id="UP000016223">
    <property type="component" value="Chromosome 1"/>
</dbReference>
<dbReference type="EMBL" id="CP003911">
    <property type="protein sequence ID" value="AGU51802.1"/>
    <property type="molecule type" value="Genomic_DNA"/>
</dbReference>
<sequence>MLSASTISRHSRAIMSKVGVDILSDRRPERLPELDLSEILTVENIVPVPDWLIERAAIGRQDGTCDGLTA</sequence>
<gene>
    <name evidence="1" type="ORF">VAPA_1c47360</name>
</gene>
<name>T1XFV6_VARPD</name>
<proteinExistence type="predicted"/>
<accession>T1XFV6</accession>
<dbReference type="KEGG" id="vpd:VAPA_1c47360"/>
<dbReference type="AlphaFoldDB" id="T1XFV6"/>